<accession>A0A261FJZ3</accession>
<evidence type="ECO:0000313" key="9">
    <source>
        <dbReference type="EMBL" id="OZG59472.1"/>
    </source>
</evidence>
<keyword evidence="5" id="KW-0812">Transmembrane</keyword>
<dbReference type="Pfam" id="PF17802">
    <property type="entry name" value="SpaA"/>
    <property type="match status" value="1"/>
</dbReference>
<keyword evidence="4" id="KW-0572">Peptidoglycan-anchor</keyword>
<feature type="transmembrane region" description="Helical" evidence="5">
    <location>
        <begin position="440"/>
        <end position="460"/>
    </location>
</feature>
<name>A0A261FJZ3_9BIFI</name>
<dbReference type="Proteomes" id="UP000216871">
    <property type="component" value="Unassembled WGS sequence"/>
</dbReference>
<feature type="domain" description="Gram-positive cocci surface proteins LPxTG" evidence="7">
    <location>
        <begin position="429"/>
        <end position="465"/>
    </location>
</feature>
<evidence type="ECO:0000259" key="7">
    <source>
        <dbReference type="Pfam" id="PF00746"/>
    </source>
</evidence>
<keyword evidence="10" id="KW-1185">Reference proteome</keyword>
<evidence type="ECO:0000313" key="10">
    <source>
        <dbReference type="Proteomes" id="UP000216871"/>
    </source>
</evidence>
<dbReference type="NCBIfam" id="TIGR01167">
    <property type="entry name" value="LPXTG_anchor"/>
    <property type="match status" value="1"/>
</dbReference>
<evidence type="ECO:0000259" key="8">
    <source>
        <dbReference type="Pfam" id="PF17802"/>
    </source>
</evidence>
<evidence type="ECO:0000256" key="6">
    <source>
        <dbReference type="SAM" id="SignalP"/>
    </source>
</evidence>
<reference evidence="9 10" key="1">
    <citation type="journal article" date="2017" name="BMC Genomics">
        <title>Comparative genomic and phylogenomic analyses of the Bifidobacteriaceae family.</title>
        <authorList>
            <person name="Lugli G.A."/>
            <person name="Milani C."/>
            <person name="Turroni F."/>
            <person name="Duranti S."/>
            <person name="Mancabelli L."/>
            <person name="Mangifesta M."/>
            <person name="Ferrario C."/>
            <person name="Modesto M."/>
            <person name="Mattarelli P."/>
            <person name="Jiri K."/>
            <person name="van Sinderen D."/>
            <person name="Ventura M."/>
        </authorList>
    </citation>
    <scope>NUCLEOTIDE SEQUENCE [LARGE SCALE GENOMIC DNA]</scope>
    <source>
        <strain evidence="9 10">DSM 100196</strain>
    </source>
</reference>
<dbReference type="RefSeq" id="WP_094667766.1">
    <property type="nucleotide sequence ID" value="NZ_MWWW01000014.1"/>
</dbReference>
<sequence>MNPRTITRTLAAIAATATALAGMLVIGGTAQAVDPVPTCTAKPDGTTITLTAENADQFRVDGNTLRAYKLVKLADYKTNADGTYAGLETRLNDWTSPVLGEADNDSDNDLQGLTKWYIAAWALKQNADTFGKGFEYNQGFDHEDPMQWVSEHLLSDPVNGLSEVRHFVDAIDSQVKFDPDKTGENTVTIPEYVARADAKINDPHPQTGGLVNEIGPTKTLEFSVDKPGMYLVYDTSGTRTVNGVKYQASPTILIGTKLSQPTDGSCTPISNADGVVNVKSGSEKVPTGSFQFTKTGRDGKSLAGAKFVIAQKQQDGSYKFGTLEGTAWTFGKDKATDPGVTRVTSDDNGIVKFDNLPIGTFDYRIVEVLAPSGYQNIGVTFDVTITVAEDGTTTYEAAPGTEFAKYVTGTSEDQDPAFEADVKVENIPNKPSLPLTGGTGVALFVVVAVLLAGGAGVTFVRSRAVKRDLR</sequence>
<proteinExistence type="predicted"/>
<dbReference type="Pfam" id="PF00746">
    <property type="entry name" value="Gram_pos_anchor"/>
    <property type="match status" value="1"/>
</dbReference>
<evidence type="ECO:0000256" key="2">
    <source>
        <dbReference type="ARBA" id="ARBA00022525"/>
    </source>
</evidence>
<comment type="caution">
    <text evidence="9">The sequence shown here is derived from an EMBL/GenBank/DDBJ whole genome shotgun (WGS) entry which is preliminary data.</text>
</comment>
<gene>
    <name evidence="9" type="ORF">BMYO_1317</name>
</gene>
<feature type="signal peptide" evidence="6">
    <location>
        <begin position="1"/>
        <end position="32"/>
    </location>
</feature>
<evidence type="ECO:0000256" key="4">
    <source>
        <dbReference type="ARBA" id="ARBA00023088"/>
    </source>
</evidence>
<dbReference type="EMBL" id="MWWW01000014">
    <property type="protein sequence ID" value="OZG59472.1"/>
    <property type="molecule type" value="Genomic_DNA"/>
</dbReference>
<dbReference type="AlphaFoldDB" id="A0A261FJZ3"/>
<organism evidence="9 10">
    <name type="scientific">Bifidobacterium myosotis</name>
    <dbReference type="NCBI Taxonomy" id="1630166"/>
    <lineage>
        <taxon>Bacteria</taxon>
        <taxon>Bacillati</taxon>
        <taxon>Actinomycetota</taxon>
        <taxon>Actinomycetes</taxon>
        <taxon>Bifidobacteriales</taxon>
        <taxon>Bifidobacteriaceae</taxon>
        <taxon>Bifidobacterium</taxon>
    </lineage>
</organism>
<keyword evidence="5" id="KW-1133">Transmembrane helix</keyword>
<protein>
    <submittedName>
        <fullName evidence="9">Uncharacterized protein</fullName>
    </submittedName>
</protein>
<dbReference type="InterPro" id="IPR019931">
    <property type="entry name" value="LPXTG_anchor"/>
</dbReference>
<keyword evidence="3 6" id="KW-0732">Signal</keyword>
<feature type="chain" id="PRO_5012582463" evidence="6">
    <location>
        <begin position="33"/>
        <end position="470"/>
    </location>
</feature>
<keyword evidence="1" id="KW-0134">Cell wall</keyword>
<dbReference type="Gene3D" id="2.60.40.10">
    <property type="entry name" value="Immunoglobulins"/>
    <property type="match status" value="1"/>
</dbReference>
<dbReference type="InterPro" id="IPR041033">
    <property type="entry name" value="SpaA_PFL_dom_1"/>
</dbReference>
<keyword evidence="2" id="KW-0964">Secreted</keyword>
<dbReference type="InterPro" id="IPR013783">
    <property type="entry name" value="Ig-like_fold"/>
</dbReference>
<evidence type="ECO:0000256" key="3">
    <source>
        <dbReference type="ARBA" id="ARBA00022729"/>
    </source>
</evidence>
<keyword evidence="5" id="KW-0472">Membrane</keyword>
<evidence type="ECO:0000256" key="1">
    <source>
        <dbReference type="ARBA" id="ARBA00022512"/>
    </source>
</evidence>
<evidence type="ECO:0000256" key="5">
    <source>
        <dbReference type="SAM" id="Phobius"/>
    </source>
</evidence>
<feature type="domain" description="SpaA-like prealbumin fold" evidence="8">
    <location>
        <begin position="288"/>
        <end position="396"/>
    </location>
</feature>
<dbReference type="OrthoDB" id="3224346at2"/>
<dbReference type="GO" id="GO:0005975">
    <property type="term" value="P:carbohydrate metabolic process"/>
    <property type="evidence" value="ECO:0007669"/>
    <property type="project" value="UniProtKB-ARBA"/>
</dbReference>